<reference evidence="1" key="1">
    <citation type="submission" date="2021-09" db="EMBL/GenBank/DDBJ databases">
        <title>Isolation and characterization of 3-chlorobenzoate degrading bacteria from soils in Shizuoka.</title>
        <authorList>
            <person name="Ifat A."/>
            <person name="Ogawa N."/>
            <person name="Kimbara K."/>
            <person name="Moriuchi R."/>
            <person name="Dohra H."/>
            <person name="Shintani M."/>
        </authorList>
    </citation>
    <scope>NUCLEOTIDE SEQUENCE</scope>
    <source>
        <strain evidence="1">19CS2-2</strain>
    </source>
</reference>
<gene>
    <name evidence="1" type="ORF">CBA19CS22_00365</name>
</gene>
<sequence>MKGAASLFFAIAVAFAVTGCAPMPAASTAQTDKPAASAEIIRFEIPADALGAHDPQLTAMLAKAGALAAAQKQPTTILVTALAQDFPYLNQAIWKGVPARHTVRLSLENLTAGARQPYSVSIKPTQGG</sequence>
<protein>
    <submittedName>
        <fullName evidence="1">Uncharacterized protein</fullName>
    </submittedName>
</protein>
<evidence type="ECO:0000313" key="1">
    <source>
        <dbReference type="EMBL" id="GJH14937.1"/>
    </source>
</evidence>
<dbReference type="Proteomes" id="UP001055013">
    <property type="component" value="Unassembled WGS sequence"/>
</dbReference>
<organism evidence="1 2">
    <name type="scientific">Caballeronia novacaledonica</name>
    <dbReference type="NCBI Taxonomy" id="1544861"/>
    <lineage>
        <taxon>Bacteria</taxon>
        <taxon>Pseudomonadati</taxon>
        <taxon>Pseudomonadota</taxon>
        <taxon>Betaproteobacteria</taxon>
        <taxon>Burkholderiales</taxon>
        <taxon>Burkholderiaceae</taxon>
        <taxon>Caballeronia</taxon>
    </lineage>
</organism>
<comment type="caution">
    <text evidence="1">The sequence shown here is derived from an EMBL/GenBank/DDBJ whole genome shotgun (WGS) entry which is preliminary data.</text>
</comment>
<evidence type="ECO:0000313" key="2">
    <source>
        <dbReference type="Proteomes" id="UP001055013"/>
    </source>
</evidence>
<dbReference type="EMBL" id="BPUR01000001">
    <property type="protein sequence ID" value="GJH14937.1"/>
    <property type="molecule type" value="Genomic_DNA"/>
</dbReference>
<keyword evidence="2" id="KW-1185">Reference proteome</keyword>
<proteinExistence type="predicted"/>
<accession>A0ACB5QJ87</accession>
<name>A0ACB5QJ87_9BURK</name>